<feature type="region of interest" description="Disordered" evidence="7">
    <location>
        <begin position="81"/>
        <end position="100"/>
    </location>
</feature>
<evidence type="ECO:0000256" key="6">
    <source>
        <dbReference type="PROSITE-ProRule" id="PRU01263"/>
    </source>
</evidence>
<evidence type="ECO:0000256" key="5">
    <source>
        <dbReference type="PROSITE-ProRule" id="PRU00042"/>
    </source>
</evidence>
<gene>
    <name evidence="10" type="ORF">ABMA28_006724</name>
</gene>
<feature type="binding site" evidence="6">
    <location>
        <position position="54"/>
    </location>
    <ligand>
        <name>Zn(2+)</name>
        <dbReference type="ChEBI" id="CHEBI:29105"/>
    </ligand>
</feature>
<keyword evidence="4 6" id="KW-0862">Zinc</keyword>
<feature type="binding site" evidence="6">
    <location>
        <position position="9"/>
    </location>
    <ligand>
        <name>Zn(2+)</name>
        <dbReference type="ChEBI" id="CHEBI:29105"/>
    </ligand>
</feature>
<dbReference type="PANTHER" id="PTHR24379:SF121">
    <property type="entry name" value="C2H2-TYPE DOMAIN-CONTAINING PROTEIN"/>
    <property type="match status" value="1"/>
</dbReference>
<dbReference type="SUPFAM" id="SSF57716">
    <property type="entry name" value="Glucocorticoid receptor-like (DNA-binding domain)"/>
    <property type="match status" value="1"/>
</dbReference>
<accession>A0ABD0TNJ2</accession>
<feature type="domain" description="C2H2-type" evidence="8">
    <location>
        <begin position="394"/>
        <end position="421"/>
    </location>
</feature>
<evidence type="ECO:0000259" key="9">
    <source>
        <dbReference type="PROSITE" id="PS51915"/>
    </source>
</evidence>
<keyword evidence="2" id="KW-0677">Repeat</keyword>
<dbReference type="Pfam" id="PF00096">
    <property type="entry name" value="zf-C2H2"/>
    <property type="match status" value="2"/>
</dbReference>
<dbReference type="SMART" id="SM00868">
    <property type="entry name" value="zf-AD"/>
    <property type="match status" value="1"/>
</dbReference>
<dbReference type="SMART" id="SM00355">
    <property type="entry name" value="ZnF_C2H2"/>
    <property type="match status" value="8"/>
</dbReference>
<dbReference type="Proteomes" id="UP001549921">
    <property type="component" value="Unassembled WGS sequence"/>
</dbReference>
<evidence type="ECO:0000256" key="2">
    <source>
        <dbReference type="ARBA" id="ARBA00022737"/>
    </source>
</evidence>
<name>A0ABD0TNJ2_LOXSC</name>
<sequence>MEGDIQKCCRICLDVENEHVSILGDPTIHLHLKSCLGIRVVSSDDLPKAICGPCANQLKEYYNFQLTARCSQDFLESAVQEKSRKSTETKTPIQPLPDSEYNSDSLLEFLNNTANIEEYLNNLGKEDIPSIVNFLDRNEKSMSAAKPKMPTPKKKEAVAIIKKADMKMEIDVLDSDVDVVKEILMKGTEPKIKANPNQNMKVQVKTLDKNNLTCFACEVKFDNIHKLSQHLSTCDIASRTCIHCNMLFDSKQKMQQHFVTHNNAYPSMCSCGMQFPSREKLTQHHKTCHVDYGAAMGCSYRCKECGEIFRERFQLYHHAREHVLKSEERVCDICGHRFIGSEALAKHRKEEHEKSDNLLYRCKVCKFTSADRKETYLHVKNHTSKQGAQEPSRHLCESCGKSFTTPSSLLRHSLQHEKLKEHTCAICCKRFADEKARDEHVIEHSQVIVCERCGQTLNSYTIPTHRCI</sequence>
<feature type="domain" description="C2H2-type" evidence="8">
    <location>
        <begin position="239"/>
        <end position="266"/>
    </location>
</feature>
<evidence type="ECO:0000313" key="11">
    <source>
        <dbReference type="Proteomes" id="UP001549921"/>
    </source>
</evidence>
<dbReference type="PROSITE" id="PS50157">
    <property type="entry name" value="ZINC_FINGER_C2H2_2"/>
    <property type="match status" value="4"/>
</dbReference>
<dbReference type="GO" id="GO:0008270">
    <property type="term" value="F:zinc ion binding"/>
    <property type="evidence" value="ECO:0007669"/>
    <property type="project" value="UniProtKB-UniRule"/>
</dbReference>
<dbReference type="InterPro" id="IPR013087">
    <property type="entry name" value="Znf_C2H2_type"/>
</dbReference>
<feature type="binding site" evidence="6">
    <location>
        <position position="12"/>
    </location>
    <ligand>
        <name>Zn(2+)</name>
        <dbReference type="ChEBI" id="CHEBI:29105"/>
    </ligand>
</feature>
<organism evidence="10 11">
    <name type="scientific">Loxostege sticticalis</name>
    <name type="common">Beet webworm moth</name>
    <dbReference type="NCBI Taxonomy" id="481309"/>
    <lineage>
        <taxon>Eukaryota</taxon>
        <taxon>Metazoa</taxon>
        <taxon>Ecdysozoa</taxon>
        <taxon>Arthropoda</taxon>
        <taxon>Hexapoda</taxon>
        <taxon>Insecta</taxon>
        <taxon>Pterygota</taxon>
        <taxon>Neoptera</taxon>
        <taxon>Endopterygota</taxon>
        <taxon>Lepidoptera</taxon>
        <taxon>Glossata</taxon>
        <taxon>Ditrysia</taxon>
        <taxon>Pyraloidea</taxon>
        <taxon>Crambidae</taxon>
        <taxon>Pyraustinae</taxon>
        <taxon>Loxostege</taxon>
    </lineage>
</organism>
<dbReference type="PANTHER" id="PTHR24379">
    <property type="entry name" value="KRAB AND ZINC FINGER DOMAIN-CONTAINING"/>
    <property type="match status" value="1"/>
</dbReference>
<dbReference type="SUPFAM" id="SSF57667">
    <property type="entry name" value="beta-beta-alpha zinc fingers"/>
    <property type="match status" value="3"/>
</dbReference>
<dbReference type="PROSITE" id="PS51915">
    <property type="entry name" value="ZAD"/>
    <property type="match status" value="1"/>
</dbReference>
<dbReference type="InterPro" id="IPR012934">
    <property type="entry name" value="Znf_AD"/>
</dbReference>
<protein>
    <submittedName>
        <fullName evidence="10">Uncharacterized protein</fullName>
    </submittedName>
</protein>
<proteinExistence type="predicted"/>
<evidence type="ECO:0000256" key="3">
    <source>
        <dbReference type="ARBA" id="ARBA00022771"/>
    </source>
</evidence>
<evidence type="ECO:0000259" key="8">
    <source>
        <dbReference type="PROSITE" id="PS50157"/>
    </source>
</evidence>
<feature type="domain" description="C2H2-type" evidence="8">
    <location>
        <begin position="300"/>
        <end position="327"/>
    </location>
</feature>
<keyword evidence="1 6" id="KW-0479">Metal-binding</keyword>
<dbReference type="AlphaFoldDB" id="A0ABD0TNJ2"/>
<evidence type="ECO:0000313" key="10">
    <source>
        <dbReference type="EMBL" id="KAL0850795.1"/>
    </source>
</evidence>
<evidence type="ECO:0000256" key="1">
    <source>
        <dbReference type="ARBA" id="ARBA00022723"/>
    </source>
</evidence>
<evidence type="ECO:0000256" key="4">
    <source>
        <dbReference type="ARBA" id="ARBA00022833"/>
    </source>
</evidence>
<feature type="domain" description="C2H2-type" evidence="8">
    <location>
        <begin position="329"/>
        <end position="357"/>
    </location>
</feature>
<dbReference type="PROSITE" id="PS00028">
    <property type="entry name" value="ZINC_FINGER_C2H2_1"/>
    <property type="match status" value="5"/>
</dbReference>
<dbReference type="Gene3D" id="3.30.160.60">
    <property type="entry name" value="Classic Zinc Finger"/>
    <property type="match status" value="3"/>
</dbReference>
<reference evidence="10 11" key="1">
    <citation type="submission" date="2024-06" db="EMBL/GenBank/DDBJ databases">
        <title>A chromosome-level genome assembly of beet webworm, Loxostege sticticalis.</title>
        <authorList>
            <person name="Zhang Y."/>
        </authorList>
    </citation>
    <scope>NUCLEOTIDE SEQUENCE [LARGE SCALE GENOMIC DNA]</scope>
    <source>
        <strain evidence="10">AQ028</strain>
        <tissue evidence="10">Male pupae</tissue>
    </source>
</reference>
<feature type="domain" description="ZAD" evidence="9">
    <location>
        <begin position="7"/>
        <end position="78"/>
    </location>
</feature>
<dbReference type="Pfam" id="PF07776">
    <property type="entry name" value="zf-AD"/>
    <property type="match status" value="1"/>
</dbReference>
<dbReference type="EMBL" id="JBEDNZ010000002">
    <property type="protein sequence ID" value="KAL0850795.1"/>
    <property type="molecule type" value="Genomic_DNA"/>
</dbReference>
<dbReference type="InterPro" id="IPR036236">
    <property type="entry name" value="Znf_C2H2_sf"/>
</dbReference>
<comment type="caution">
    <text evidence="10">The sequence shown here is derived from an EMBL/GenBank/DDBJ whole genome shotgun (WGS) entry which is preliminary data.</text>
</comment>
<evidence type="ECO:0000256" key="7">
    <source>
        <dbReference type="SAM" id="MobiDB-lite"/>
    </source>
</evidence>
<keyword evidence="3 5" id="KW-0863">Zinc-finger</keyword>
<feature type="binding site" evidence="6">
    <location>
        <position position="51"/>
    </location>
    <ligand>
        <name>Zn(2+)</name>
        <dbReference type="ChEBI" id="CHEBI:29105"/>
    </ligand>
</feature>
<dbReference type="Gene3D" id="3.40.1800.20">
    <property type="match status" value="1"/>
</dbReference>